<keyword evidence="1" id="KW-0805">Transcription regulation</keyword>
<dbReference type="CDD" id="cd00093">
    <property type="entry name" value="HTH_XRE"/>
    <property type="match status" value="1"/>
</dbReference>
<dbReference type="PROSITE" id="PS50943">
    <property type="entry name" value="HTH_CROC1"/>
    <property type="match status" value="1"/>
</dbReference>
<dbReference type="PANTHER" id="PTHR40661">
    <property type="match status" value="1"/>
</dbReference>
<proteinExistence type="predicted"/>
<evidence type="ECO:0000313" key="6">
    <source>
        <dbReference type="Proteomes" id="UP000198597"/>
    </source>
</evidence>
<keyword evidence="2" id="KW-0238">DNA-binding</keyword>
<keyword evidence="3" id="KW-0804">Transcription</keyword>
<gene>
    <name evidence="5" type="ORF">SAMN04488529_101323</name>
</gene>
<dbReference type="InterPro" id="IPR010982">
    <property type="entry name" value="Lambda_DNA-bd_dom_sf"/>
</dbReference>
<name>A0A1H0M5H7_9CLOT</name>
<dbReference type="OrthoDB" id="194368at2"/>
<protein>
    <submittedName>
        <fullName evidence="5">Helix-turn-helix domain-containing protein</fullName>
    </submittedName>
</protein>
<dbReference type="PANTHER" id="PTHR40661:SF1">
    <property type="entry name" value="HTH CRO_C1-TYPE DOMAIN-CONTAINING PROTEIN"/>
    <property type="match status" value="1"/>
</dbReference>
<evidence type="ECO:0000256" key="3">
    <source>
        <dbReference type="ARBA" id="ARBA00023163"/>
    </source>
</evidence>
<evidence type="ECO:0000256" key="2">
    <source>
        <dbReference type="ARBA" id="ARBA00023125"/>
    </source>
</evidence>
<sequence>MKTIADRIKEALGIRGMKQSDLVEKTGIGKSSISTYLSGAYEPKQRNIYKIAKALNVNEPWLMGLDVQMEKSTEQISIDTSLCIKEIRLINVFKQLNDTGKDEAIKRVSELTEIIKYTQDEICASKMIAEEPAPYLFDAPITVAAHDDTLTHDEKTLMDERIIEALKKL</sequence>
<dbReference type="RefSeq" id="WP_089965145.1">
    <property type="nucleotide sequence ID" value="NZ_FNJM01000001.1"/>
</dbReference>
<accession>A0A1H0M5H7</accession>
<dbReference type="Proteomes" id="UP000198597">
    <property type="component" value="Unassembled WGS sequence"/>
</dbReference>
<feature type="domain" description="HTH cro/C1-type" evidence="4">
    <location>
        <begin position="8"/>
        <end position="62"/>
    </location>
</feature>
<dbReference type="Gene3D" id="1.10.260.40">
    <property type="entry name" value="lambda repressor-like DNA-binding domains"/>
    <property type="match status" value="1"/>
</dbReference>
<dbReference type="EMBL" id="FNJM01000001">
    <property type="protein sequence ID" value="SDO75476.1"/>
    <property type="molecule type" value="Genomic_DNA"/>
</dbReference>
<dbReference type="GO" id="GO:0003677">
    <property type="term" value="F:DNA binding"/>
    <property type="evidence" value="ECO:0007669"/>
    <property type="project" value="UniProtKB-KW"/>
</dbReference>
<evidence type="ECO:0000313" key="5">
    <source>
        <dbReference type="EMBL" id="SDO75476.1"/>
    </source>
</evidence>
<evidence type="ECO:0000256" key="1">
    <source>
        <dbReference type="ARBA" id="ARBA00023015"/>
    </source>
</evidence>
<dbReference type="STRING" id="94869.SAMN04488529_101323"/>
<organism evidence="5 6">
    <name type="scientific">Clostridium gasigenes</name>
    <dbReference type="NCBI Taxonomy" id="94869"/>
    <lineage>
        <taxon>Bacteria</taxon>
        <taxon>Bacillati</taxon>
        <taxon>Bacillota</taxon>
        <taxon>Clostridia</taxon>
        <taxon>Eubacteriales</taxon>
        <taxon>Clostridiaceae</taxon>
        <taxon>Clostridium</taxon>
    </lineage>
</organism>
<dbReference type="Pfam" id="PF12844">
    <property type="entry name" value="HTH_19"/>
    <property type="match status" value="1"/>
</dbReference>
<dbReference type="AlphaFoldDB" id="A0A1H0M5H7"/>
<evidence type="ECO:0000259" key="4">
    <source>
        <dbReference type="PROSITE" id="PS50943"/>
    </source>
</evidence>
<reference evidence="5 6" key="1">
    <citation type="submission" date="2016-10" db="EMBL/GenBank/DDBJ databases">
        <authorList>
            <person name="de Groot N.N."/>
        </authorList>
    </citation>
    <scope>NUCLEOTIDE SEQUENCE [LARGE SCALE GENOMIC DNA]</scope>
    <source>
        <strain evidence="5 6">DSM 12272</strain>
    </source>
</reference>
<dbReference type="SUPFAM" id="SSF47413">
    <property type="entry name" value="lambda repressor-like DNA-binding domains"/>
    <property type="match status" value="1"/>
</dbReference>
<dbReference type="SMART" id="SM00530">
    <property type="entry name" value="HTH_XRE"/>
    <property type="match status" value="1"/>
</dbReference>
<keyword evidence="6" id="KW-1185">Reference proteome</keyword>
<dbReference type="InterPro" id="IPR001387">
    <property type="entry name" value="Cro/C1-type_HTH"/>
</dbReference>